<organism evidence="2 3">
    <name type="scientific">Parthenolecanium corni</name>
    <dbReference type="NCBI Taxonomy" id="536013"/>
    <lineage>
        <taxon>Eukaryota</taxon>
        <taxon>Metazoa</taxon>
        <taxon>Ecdysozoa</taxon>
        <taxon>Arthropoda</taxon>
        <taxon>Hexapoda</taxon>
        <taxon>Insecta</taxon>
        <taxon>Pterygota</taxon>
        <taxon>Neoptera</taxon>
        <taxon>Paraneoptera</taxon>
        <taxon>Hemiptera</taxon>
        <taxon>Sternorrhyncha</taxon>
        <taxon>Coccoidea</taxon>
        <taxon>Coccidae</taxon>
        <taxon>Parthenolecanium</taxon>
    </lineage>
</organism>
<gene>
    <name evidence="2" type="ORF">V9T40_013127</name>
</gene>
<keyword evidence="3" id="KW-1185">Reference proteome</keyword>
<feature type="region of interest" description="Disordered" evidence="1">
    <location>
        <begin position="1"/>
        <end position="20"/>
    </location>
</feature>
<feature type="compositionally biased region" description="Basic and acidic residues" evidence="1">
    <location>
        <begin position="1"/>
        <end position="17"/>
    </location>
</feature>
<dbReference type="AlphaFoldDB" id="A0AAN9Y6L9"/>
<proteinExistence type="predicted"/>
<name>A0AAN9Y6L9_9HEMI</name>
<accession>A0AAN9Y6L9</accession>
<evidence type="ECO:0000256" key="1">
    <source>
        <dbReference type="SAM" id="MobiDB-lite"/>
    </source>
</evidence>
<sequence>MRGEEWGEEECAGKPERNGNQISECKHARNTVYRRIDADGKKGGTDRASECIIYIPSILYAYALRIYRVYLCPVRLRIRYEARHKYDLNCLTRRPVRAKHPPSPPLVPSPAGPTSSALLKRRQVCGQFAVAEHCEQRLPAHGDTARSSSVGGPSPSIRANFSLSKFGAAREYAKICNSRVLGCTPRVSNGRISIRQSPCRRKYAATYATLCPRCVRHQPLAISHQPSAISSRLLYRRVTRRPNVEKHPSRPVVDCVCSKKFQTRVNLNQPPADGIMQLERERGASSIFSQEMRQ</sequence>
<protein>
    <submittedName>
        <fullName evidence="2">Uncharacterized protein</fullName>
    </submittedName>
</protein>
<evidence type="ECO:0000313" key="2">
    <source>
        <dbReference type="EMBL" id="KAK7595302.1"/>
    </source>
</evidence>
<reference evidence="2 3" key="1">
    <citation type="submission" date="2024-03" db="EMBL/GenBank/DDBJ databases">
        <title>Adaptation during the transition from Ophiocordyceps entomopathogen to insect associate is accompanied by gene loss and intensified selection.</title>
        <authorList>
            <person name="Ward C.M."/>
            <person name="Onetto C.A."/>
            <person name="Borneman A.R."/>
        </authorList>
    </citation>
    <scope>NUCLEOTIDE SEQUENCE [LARGE SCALE GENOMIC DNA]</scope>
    <source>
        <strain evidence="2">AWRI1</strain>
        <tissue evidence="2">Single Adult Female</tissue>
    </source>
</reference>
<evidence type="ECO:0000313" key="3">
    <source>
        <dbReference type="Proteomes" id="UP001367676"/>
    </source>
</evidence>
<comment type="caution">
    <text evidence="2">The sequence shown here is derived from an EMBL/GenBank/DDBJ whole genome shotgun (WGS) entry which is preliminary data.</text>
</comment>
<dbReference type="Proteomes" id="UP001367676">
    <property type="component" value="Unassembled WGS sequence"/>
</dbReference>
<dbReference type="EMBL" id="JBBCAQ010000018">
    <property type="protein sequence ID" value="KAK7595302.1"/>
    <property type="molecule type" value="Genomic_DNA"/>
</dbReference>